<keyword evidence="5" id="KW-1185">Reference proteome</keyword>
<name>A0ABR2ETK3_9ROSI</name>
<dbReference type="PROSITE" id="PS50084">
    <property type="entry name" value="KH_TYPE_1"/>
    <property type="match status" value="1"/>
</dbReference>
<dbReference type="InterPro" id="IPR004088">
    <property type="entry name" value="KH_dom_type_1"/>
</dbReference>
<dbReference type="InterPro" id="IPR004087">
    <property type="entry name" value="KH_dom"/>
</dbReference>
<gene>
    <name evidence="4" type="ORF">V6N12_058896</name>
</gene>
<keyword evidence="2" id="KW-0694">RNA-binding</keyword>
<feature type="domain" description="K Homology" evidence="3">
    <location>
        <begin position="42"/>
        <end position="101"/>
    </location>
</feature>
<keyword evidence="1" id="KW-0677">Repeat</keyword>
<comment type="caution">
    <text evidence="4">The sequence shown here is derived from an EMBL/GenBank/DDBJ whole genome shotgun (WGS) entry which is preliminary data.</text>
</comment>
<proteinExistence type="predicted"/>
<protein>
    <recommendedName>
        <fullName evidence="3">K Homology domain-containing protein</fullName>
    </recommendedName>
</protein>
<evidence type="ECO:0000259" key="3">
    <source>
        <dbReference type="SMART" id="SM00322"/>
    </source>
</evidence>
<dbReference type="SUPFAM" id="SSF54791">
    <property type="entry name" value="Eukaryotic type KH-domain (KH-domain type I)"/>
    <property type="match status" value="1"/>
</dbReference>
<organism evidence="4 5">
    <name type="scientific">Hibiscus sabdariffa</name>
    <name type="common">roselle</name>
    <dbReference type="NCBI Taxonomy" id="183260"/>
    <lineage>
        <taxon>Eukaryota</taxon>
        <taxon>Viridiplantae</taxon>
        <taxon>Streptophyta</taxon>
        <taxon>Embryophyta</taxon>
        <taxon>Tracheophyta</taxon>
        <taxon>Spermatophyta</taxon>
        <taxon>Magnoliopsida</taxon>
        <taxon>eudicotyledons</taxon>
        <taxon>Gunneridae</taxon>
        <taxon>Pentapetalae</taxon>
        <taxon>rosids</taxon>
        <taxon>malvids</taxon>
        <taxon>Malvales</taxon>
        <taxon>Malvaceae</taxon>
        <taxon>Malvoideae</taxon>
        <taxon>Hibiscus</taxon>
    </lineage>
</organism>
<sequence length="194" mass="21110">MVSAKEEPDAPIPSSMDALLRIHRRILGLDSDYDHTTAGASGGIITRLLVADSQAGSLIGRRGSTIKSIQDASNCIVRVIGGEGEPTCVHAAVELIASHLRNFLVHHSIIGVFEVQMQMQNERANQNMIMPQSQHHLHGFLTHADSGAHVGSKPQYMRYEPHDLLLYDENSYLGLPVYGKHASMGGHSSNVQAK</sequence>
<evidence type="ECO:0000313" key="4">
    <source>
        <dbReference type="EMBL" id="KAK8565330.1"/>
    </source>
</evidence>
<evidence type="ECO:0000256" key="1">
    <source>
        <dbReference type="ARBA" id="ARBA00022737"/>
    </source>
</evidence>
<dbReference type="Pfam" id="PF00013">
    <property type="entry name" value="KH_1"/>
    <property type="match status" value="1"/>
</dbReference>
<dbReference type="InterPro" id="IPR036612">
    <property type="entry name" value="KH_dom_type_1_sf"/>
</dbReference>
<dbReference type="SMART" id="SM00322">
    <property type="entry name" value="KH"/>
    <property type="match status" value="1"/>
</dbReference>
<reference evidence="4 5" key="1">
    <citation type="journal article" date="2024" name="G3 (Bethesda)">
        <title>Genome assembly of Hibiscus sabdariffa L. provides insights into metabolisms of medicinal natural products.</title>
        <authorList>
            <person name="Kim T."/>
        </authorList>
    </citation>
    <scope>NUCLEOTIDE SEQUENCE [LARGE SCALE GENOMIC DNA]</scope>
    <source>
        <strain evidence="4">TK-2024</strain>
        <tissue evidence="4">Old leaves</tissue>
    </source>
</reference>
<dbReference type="EMBL" id="JBBPBM010000010">
    <property type="protein sequence ID" value="KAK8565330.1"/>
    <property type="molecule type" value="Genomic_DNA"/>
</dbReference>
<evidence type="ECO:0000256" key="2">
    <source>
        <dbReference type="PROSITE-ProRule" id="PRU00117"/>
    </source>
</evidence>
<dbReference type="Gene3D" id="3.30.310.210">
    <property type="match status" value="1"/>
</dbReference>
<accession>A0ABR2ETK3</accession>
<evidence type="ECO:0000313" key="5">
    <source>
        <dbReference type="Proteomes" id="UP001472677"/>
    </source>
</evidence>
<dbReference type="PANTHER" id="PTHR10288">
    <property type="entry name" value="KH DOMAIN CONTAINING RNA BINDING PROTEIN"/>
    <property type="match status" value="1"/>
</dbReference>
<dbReference type="Proteomes" id="UP001472677">
    <property type="component" value="Unassembled WGS sequence"/>
</dbReference>